<protein>
    <submittedName>
        <fullName evidence="2">Uncharacterized protein</fullName>
    </submittedName>
</protein>
<reference evidence="3" key="1">
    <citation type="journal article" date="2011" name="Genetics">
        <title>Massive changes in genome architecture accompany the transition to self-fertility in the filamentous fungus Neurospora tetrasperma.</title>
        <authorList>
            <person name="Ellison C.E."/>
            <person name="Stajich J.E."/>
            <person name="Jacobson D.J."/>
            <person name="Natvig D.O."/>
            <person name="Lapidus A."/>
            <person name="Foster B."/>
            <person name="Aerts A."/>
            <person name="Riley R."/>
            <person name="Lindquist E.A."/>
            <person name="Grigoriev I.V."/>
            <person name="Taylor J.W."/>
        </authorList>
    </citation>
    <scope>NUCLEOTIDE SEQUENCE [LARGE SCALE GENOMIC DNA]</scope>
    <source>
        <strain evidence="3">FGSC 2508 / P0657</strain>
    </source>
</reference>
<proteinExistence type="predicted"/>
<sequence>MAPHLSTTSGDEGEGASASHPIDASIINHGNAIETTSHHIMAAASPASGQVIGSIIHQGTGSFLNPIEAQAGNFIPSANTTQTIGPVFNDIPAQAASPFMDLPAQEGADPIPEEGAVPVADPFILDFDISVFKKVLGNGIPCGQPA</sequence>
<feature type="region of interest" description="Disordered" evidence="1">
    <location>
        <begin position="1"/>
        <end position="21"/>
    </location>
</feature>
<keyword evidence="3" id="KW-1185">Reference proteome</keyword>
<accession>F8MLC2</accession>
<name>F8MLC2_NEUT8</name>
<evidence type="ECO:0000256" key="1">
    <source>
        <dbReference type="SAM" id="MobiDB-lite"/>
    </source>
</evidence>
<dbReference type="GeneID" id="20826026"/>
<dbReference type="RefSeq" id="XP_009851433.1">
    <property type="nucleotide sequence ID" value="XM_009853131.1"/>
</dbReference>
<dbReference type="Proteomes" id="UP000008065">
    <property type="component" value="Unassembled WGS sequence"/>
</dbReference>
<evidence type="ECO:0000313" key="2">
    <source>
        <dbReference type="EMBL" id="EGO58395.1"/>
    </source>
</evidence>
<dbReference type="AlphaFoldDB" id="F8MLC2"/>
<dbReference type="EMBL" id="GL891304">
    <property type="protein sequence ID" value="EGO58395.1"/>
    <property type="molecule type" value="Genomic_DNA"/>
</dbReference>
<feature type="compositionally biased region" description="Polar residues" evidence="1">
    <location>
        <begin position="1"/>
        <end position="10"/>
    </location>
</feature>
<gene>
    <name evidence="2" type="ORF">NEUTE1DRAFT_138128</name>
</gene>
<evidence type="ECO:0000313" key="3">
    <source>
        <dbReference type="Proteomes" id="UP000008065"/>
    </source>
</evidence>
<dbReference type="KEGG" id="nte:NEUTE1DRAFT138128"/>
<dbReference type="VEuPathDB" id="FungiDB:NEUTE1DRAFT_138128"/>
<organism evidence="2 3">
    <name type="scientific">Neurospora tetrasperma (strain FGSC 2508 / ATCC MYA-4615 / P0657)</name>
    <dbReference type="NCBI Taxonomy" id="510951"/>
    <lineage>
        <taxon>Eukaryota</taxon>
        <taxon>Fungi</taxon>
        <taxon>Dikarya</taxon>
        <taxon>Ascomycota</taxon>
        <taxon>Pezizomycotina</taxon>
        <taxon>Sordariomycetes</taxon>
        <taxon>Sordariomycetidae</taxon>
        <taxon>Sordariales</taxon>
        <taxon>Sordariaceae</taxon>
        <taxon>Neurospora</taxon>
    </lineage>
</organism>
<dbReference type="HOGENOM" id="CLU_117763_0_0_1"/>